<dbReference type="AlphaFoldDB" id="Q0F3G6"/>
<dbReference type="PANTHER" id="PTHR32063">
    <property type="match status" value="1"/>
</dbReference>
<dbReference type="NCBIfam" id="TIGR00914">
    <property type="entry name" value="2A0601"/>
    <property type="match status" value="1"/>
</dbReference>
<dbReference type="GO" id="GO:0042910">
    <property type="term" value="F:xenobiotic transmembrane transporter activity"/>
    <property type="evidence" value="ECO:0007669"/>
    <property type="project" value="TreeGrafter"/>
</dbReference>
<evidence type="ECO:0000313" key="10">
    <source>
        <dbReference type="Proteomes" id="UP000005297"/>
    </source>
</evidence>
<feature type="transmembrane region" description="Helical" evidence="8">
    <location>
        <begin position="387"/>
        <end position="411"/>
    </location>
</feature>
<dbReference type="Gene3D" id="3.30.70.1440">
    <property type="entry name" value="Multidrug efflux transporter AcrB pore domain"/>
    <property type="match status" value="1"/>
</dbReference>
<dbReference type="STRING" id="314344.AL013_04225"/>
<dbReference type="InterPro" id="IPR027463">
    <property type="entry name" value="AcrB_DN_DC_subdom"/>
</dbReference>
<dbReference type="OrthoDB" id="9176633at2"/>
<name>Q0F3G6_9PROT</name>
<dbReference type="RefSeq" id="WP_009851121.1">
    <property type="nucleotide sequence ID" value="NZ_DS022295.1"/>
</dbReference>
<proteinExistence type="inferred from homology"/>
<dbReference type="Gene3D" id="3.30.70.1430">
    <property type="entry name" value="Multidrug efflux transporter AcrB pore domain"/>
    <property type="match status" value="2"/>
</dbReference>
<accession>Q0F3G6</accession>
<feature type="transmembrane region" description="Helical" evidence="8">
    <location>
        <begin position="531"/>
        <end position="548"/>
    </location>
</feature>
<comment type="caution">
    <text evidence="9">The sequence shown here is derived from an EMBL/GenBank/DDBJ whole genome shotgun (WGS) entry which is preliminary data.</text>
</comment>
<feature type="transmembrane region" description="Helical" evidence="8">
    <location>
        <begin position="432"/>
        <end position="455"/>
    </location>
</feature>
<dbReference type="Gene3D" id="1.20.1640.10">
    <property type="entry name" value="Multidrug efflux transporter AcrB transmembrane domain"/>
    <property type="match status" value="2"/>
</dbReference>
<feature type="transmembrane region" description="Helical" evidence="8">
    <location>
        <begin position="861"/>
        <end position="881"/>
    </location>
</feature>
<dbReference type="Proteomes" id="UP000005297">
    <property type="component" value="Unassembled WGS sequence"/>
</dbReference>
<evidence type="ECO:0000256" key="2">
    <source>
        <dbReference type="ARBA" id="ARBA00010942"/>
    </source>
</evidence>
<dbReference type="InterPro" id="IPR004763">
    <property type="entry name" value="CusA-like"/>
</dbReference>
<reference evidence="9 10" key="1">
    <citation type="submission" date="2006-09" db="EMBL/GenBank/DDBJ databases">
        <authorList>
            <person name="Emerson D."/>
            <person name="Ferriera S."/>
            <person name="Johnson J."/>
            <person name="Kravitz S."/>
            <person name="Halpern A."/>
            <person name="Remington K."/>
            <person name="Beeson K."/>
            <person name="Tran B."/>
            <person name="Rogers Y.-H."/>
            <person name="Friedman R."/>
            <person name="Venter J.C."/>
        </authorList>
    </citation>
    <scope>NUCLEOTIDE SEQUENCE [LARGE SCALE GENOMIC DNA]</scope>
    <source>
        <strain evidence="9 10">PV-1</strain>
    </source>
</reference>
<evidence type="ECO:0000256" key="8">
    <source>
        <dbReference type="SAM" id="Phobius"/>
    </source>
</evidence>
<dbReference type="PRINTS" id="PR00702">
    <property type="entry name" value="ACRIFLAVINRP"/>
</dbReference>
<dbReference type="SUPFAM" id="SSF82693">
    <property type="entry name" value="Multidrug efflux transporter AcrB pore domain, PN1, PN2, PC1 and PC2 subdomains"/>
    <property type="match status" value="2"/>
</dbReference>
<keyword evidence="10" id="KW-1185">Reference proteome</keyword>
<feature type="transmembrane region" description="Helical" evidence="8">
    <location>
        <begin position="994"/>
        <end position="1020"/>
    </location>
</feature>
<evidence type="ECO:0000256" key="3">
    <source>
        <dbReference type="ARBA" id="ARBA00022448"/>
    </source>
</evidence>
<feature type="transmembrane region" description="Helical" evidence="8">
    <location>
        <begin position="921"/>
        <end position="942"/>
    </location>
</feature>
<evidence type="ECO:0000256" key="5">
    <source>
        <dbReference type="ARBA" id="ARBA00022692"/>
    </source>
</evidence>
<dbReference type="EMBL" id="AATS01000001">
    <property type="protein sequence ID" value="EAU55975.1"/>
    <property type="molecule type" value="Genomic_DNA"/>
</dbReference>
<dbReference type="SUPFAM" id="SSF82714">
    <property type="entry name" value="Multidrug efflux transporter AcrB TolC docking domain, DN and DC subdomains"/>
    <property type="match status" value="2"/>
</dbReference>
<evidence type="ECO:0000256" key="1">
    <source>
        <dbReference type="ARBA" id="ARBA00004651"/>
    </source>
</evidence>
<dbReference type="HOGENOM" id="CLU_002755_1_2_0"/>
<keyword evidence="6 8" id="KW-1133">Transmembrane helix</keyword>
<dbReference type="Pfam" id="PF00873">
    <property type="entry name" value="ACR_tran"/>
    <property type="match status" value="1"/>
</dbReference>
<dbReference type="PANTHER" id="PTHR32063:SF68">
    <property type="entry name" value="PROBALE CATION EFFLUX SYSTEM PROTEIN"/>
    <property type="match status" value="1"/>
</dbReference>
<keyword evidence="3" id="KW-0813">Transport</keyword>
<feature type="transmembrane region" description="Helical" evidence="8">
    <location>
        <begin position="338"/>
        <end position="354"/>
    </location>
</feature>
<dbReference type="Gene3D" id="3.30.2090.10">
    <property type="entry name" value="Multidrug efflux transporter AcrB TolC docking domain, DN and DC subdomains"/>
    <property type="match status" value="2"/>
</dbReference>
<evidence type="ECO:0000313" key="9">
    <source>
        <dbReference type="EMBL" id="EAU55975.1"/>
    </source>
</evidence>
<feature type="transmembrane region" description="Helical" evidence="8">
    <location>
        <begin position="893"/>
        <end position="915"/>
    </location>
</feature>
<dbReference type="InParanoid" id="Q0F3G6"/>
<organism evidence="9 10">
    <name type="scientific">Mariprofundus ferrooxydans PV-1</name>
    <dbReference type="NCBI Taxonomy" id="314345"/>
    <lineage>
        <taxon>Bacteria</taxon>
        <taxon>Pseudomonadati</taxon>
        <taxon>Pseudomonadota</taxon>
        <taxon>Candidatius Mariprofundia</taxon>
        <taxon>Mariprofundales</taxon>
        <taxon>Mariprofundaceae</taxon>
        <taxon>Mariprofundus</taxon>
    </lineage>
</organism>
<protein>
    <submittedName>
        <fullName evidence="9">Heavy metal efflux pump CzcA</fullName>
    </submittedName>
</protein>
<evidence type="ECO:0000256" key="6">
    <source>
        <dbReference type="ARBA" id="ARBA00022989"/>
    </source>
</evidence>
<comment type="subcellular location">
    <subcellularLocation>
        <location evidence="1">Cell membrane</location>
        <topology evidence="1">Multi-pass membrane protein</topology>
    </subcellularLocation>
</comment>
<keyword evidence="5 8" id="KW-0812">Transmembrane</keyword>
<feature type="transmembrane region" description="Helical" evidence="8">
    <location>
        <begin position="467"/>
        <end position="490"/>
    </location>
</feature>
<dbReference type="eggNOG" id="COG3696">
    <property type="taxonomic scope" value="Bacteria"/>
</dbReference>
<comment type="similarity">
    <text evidence="2">Belongs to the resistance-nodulation-cell division (RND) (TC 2.A.6) family.</text>
</comment>
<keyword evidence="4" id="KW-1003">Cell membrane</keyword>
<feature type="transmembrane region" description="Helical" evidence="8">
    <location>
        <begin position="963"/>
        <end position="982"/>
    </location>
</feature>
<dbReference type="InterPro" id="IPR001036">
    <property type="entry name" value="Acrflvin-R"/>
</dbReference>
<dbReference type="Gene3D" id="3.30.70.1320">
    <property type="entry name" value="Multidrug efflux transporter AcrB pore domain like"/>
    <property type="match status" value="1"/>
</dbReference>
<keyword evidence="7 8" id="KW-0472">Membrane</keyword>
<evidence type="ECO:0000256" key="4">
    <source>
        <dbReference type="ARBA" id="ARBA00022475"/>
    </source>
</evidence>
<sequence length="1036" mass="112947">MIEPLVRFSLSQRVMLLLAALALAGAGLWSFQTLPIDAFPDVSSPQVRIIVKAPGMAPEEVESRITFPIETEMQGLPKQTVMRSTTKYALSSIILDFSEGTDIYWARQQVSERLSQLWSSLPAGVEGGLAPITTPLGSIYMYRIVGKDYSNRELRSLQDWVIRPYLRAVPGIADINSLGGEVRSFRVTPDPARLTEYGLVLDDLKTALMNNNRNSGGDRVTMDASNFLIRSIGKLNNAEDIGNITLALRNGRPVHIRDVASVKIGSLTRYGAVSADGEGEVVTGLALLRRGANSRTAVEGIKSALASLQHTLPPGVTIVPFYDRSTLVNEAVWTVQKALGEAVVLVLVVLLIMLGNLRSALTVALILPLSVLFTFVMMRLFGISANLMTLGGLAIAIGILVDAAVVVVENIHTRLSQAGPRADRLHITYRATLEVATPVLAGILIIVVVFLPLFSLTGLEGKMFKPLAITIAFALIGSLLLSMTVIPVLASIIMRSHGGKEGEGHEEDGLLIRLLKRLYLPMMEGVLNHRWIALFLALSALGAAGWLFPQIGKEFMPTMDEGTTVVTLEKASDISLSDSLEMDKKIQKAMMSLPEVTGVVSRTGADELRMDPMGLYQTDNFLQTRPRSEWTRTLPEFKKALAEKLSEFKGIDYAFTQPIDMRVSEMLTGVRAAMAIKLYGDDLHKLDSLSDEIVKLLGTIKGAEGIFRGRLTGQNYLQIDIKSSEIARYGINVQDINRVIEEGVAGRVVTTVIENNRRTGVLLRLPEDVRNSPEALGNLLIQTPSRTKVPLRLLADIHKTQGPVEITRESARRQVVIQANVKGRDIVGFVEEVKAAMARDIKLPQGYYVTFGGQFENQQHAAARLAMVIPLSIVLIFLMLFSTFRSVRQAAVILLNIPFAMIGGIISLYISGLYMSVPASVGFITLFGVAVLNGVVMVSYFNQLREAGNSVLESVRKGAERRLRPVLMTAMIASLGLLPLLTSTGAGSELQKPLAVVVIGGLVTSTLLTLLLLPMLYGWIEGRAEQRLRAKGETSV</sequence>
<dbReference type="SUPFAM" id="SSF82866">
    <property type="entry name" value="Multidrug efflux transporter AcrB transmembrane domain"/>
    <property type="match status" value="2"/>
</dbReference>
<gene>
    <name evidence="9" type="ORF">SPV1_04123</name>
</gene>
<dbReference type="GO" id="GO:0008324">
    <property type="term" value="F:monoatomic cation transmembrane transporter activity"/>
    <property type="evidence" value="ECO:0007669"/>
    <property type="project" value="InterPro"/>
</dbReference>
<dbReference type="GO" id="GO:0005886">
    <property type="term" value="C:plasma membrane"/>
    <property type="evidence" value="ECO:0007669"/>
    <property type="project" value="UniProtKB-SubCell"/>
</dbReference>
<evidence type="ECO:0000256" key="7">
    <source>
        <dbReference type="ARBA" id="ARBA00023136"/>
    </source>
</evidence>
<feature type="transmembrane region" description="Helical" evidence="8">
    <location>
        <begin position="361"/>
        <end position="381"/>
    </location>
</feature>